<evidence type="ECO:0000313" key="2">
    <source>
        <dbReference type="EMBL" id="RYQ84069.1"/>
    </source>
</evidence>
<reference evidence="2 3" key="1">
    <citation type="submission" date="2019-01" db="EMBL/GenBank/DDBJ databases">
        <title>Sequencing of cultivated peanut Arachis hypogaea provides insights into genome evolution and oil improvement.</title>
        <authorList>
            <person name="Chen X."/>
        </authorList>
    </citation>
    <scope>NUCLEOTIDE SEQUENCE [LARGE SCALE GENOMIC DNA]</scope>
    <source>
        <strain evidence="3">cv. Fuhuasheng</strain>
        <tissue evidence="2">Leaves</tissue>
    </source>
</reference>
<dbReference type="Proteomes" id="UP000289738">
    <property type="component" value="Chromosome B10"/>
</dbReference>
<name>A0A444X343_ARAHY</name>
<dbReference type="Pfam" id="PF10536">
    <property type="entry name" value="PMD"/>
    <property type="match status" value="1"/>
</dbReference>
<sequence>MVEWEHDWLLISTLMERWRPESHTFHLPCGELTITLHDVAYQLGLSVNIWVGRQSIEELCQQLLGVTITDEVDCQVELVLEHCARRAAGALGEGAPTALY</sequence>
<evidence type="ECO:0000313" key="3">
    <source>
        <dbReference type="Proteomes" id="UP000289738"/>
    </source>
</evidence>
<evidence type="ECO:0000259" key="1">
    <source>
        <dbReference type="Pfam" id="PF10536"/>
    </source>
</evidence>
<protein>
    <recommendedName>
        <fullName evidence="1">Aminotransferase-like plant mobile domain-containing protein</fullName>
    </recommendedName>
</protein>
<dbReference type="EMBL" id="SDMP01000020">
    <property type="protein sequence ID" value="RYQ84069.1"/>
    <property type="molecule type" value="Genomic_DNA"/>
</dbReference>
<proteinExistence type="predicted"/>
<feature type="domain" description="Aminotransferase-like plant mobile" evidence="1">
    <location>
        <begin position="5"/>
        <end position="69"/>
    </location>
</feature>
<accession>A0A444X343</accession>
<comment type="caution">
    <text evidence="2">The sequence shown here is derived from an EMBL/GenBank/DDBJ whole genome shotgun (WGS) entry which is preliminary data.</text>
</comment>
<keyword evidence="3" id="KW-1185">Reference proteome</keyword>
<dbReference type="PANTHER" id="PTHR46033">
    <property type="entry name" value="PROTEIN MAIN-LIKE 2"/>
    <property type="match status" value="1"/>
</dbReference>
<dbReference type="PANTHER" id="PTHR46033:SF8">
    <property type="entry name" value="PROTEIN MAINTENANCE OF MERISTEMS-LIKE"/>
    <property type="match status" value="1"/>
</dbReference>
<dbReference type="InterPro" id="IPR019557">
    <property type="entry name" value="AminoTfrase-like_pln_mobile"/>
</dbReference>
<dbReference type="InterPro" id="IPR044824">
    <property type="entry name" value="MAIN-like"/>
</dbReference>
<dbReference type="AlphaFoldDB" id="A0A444X343"/>
<organism evidence="2 3">
    <name type="scientific">Arachis hypogaea</name>
    <name type="common">Peanut</name>
    <dbReference type="NCBI Taxonomy" id="3818"/>
    <lineage>
        <taxon>Eukaryota</taxon>
        <taxon>Viridiplantae</taxon>
        <taxon>Streptophyta</taxon>
        <taxon>Embryophyta</taxon>
        <taxon>Tracheophyta</taxon>
        <taxon>Spermatophyta</taxon>
        <taxon>Magnoliopsida</taxon>
        <taxon>eudicotyledons</taxon>
        <taxon>Gunneridae</taxon>
        <taxon>Pentapetalae</taxon>
        <taxon>rosids</taxon>
        <taxon>fabids</taxon>
        <taxon>Fabales</taxon>
        <taxon>Fabaceae</taxon>
        <taxon>Papilionoideae</taxon>
        <taxon>50 kb inversion clade</taxon>
        <taxon>dalbergioids sensu lato</taxon>
        <taxon>Dalbergieae</taxon>
        <taxon>Pterocarpus clade</taxon>
        <taxon>Arachis</taxon>
    </lineage>
</organism>
<dbReference type="GO" id="GO:0010073">
    <property type="term" value="P:meristem maintenance"/>
    <property type="evidence" value="ECO:0007669"/>
    <property type="project" value="InterPro"/>
</dbReference>
<gene>
    <name evidence="2" type="ORF">Ahy_B10g102963</name>
</gene>